<dbReference type="AlphaFoldDB" id="A0A6G1J191"/>
<dbReference type="EMBL" id="MU005582">
    <property type="protein sequence ID" value="KAF2684055.1"/>
    <property type="molecule type" value="Genomic_DNA"/>
</dbReference>
<evidence type="ECO:0000256" key="1">
    <source>
        <dbReference type="SAM" id="SignalP"/>
    </source>
</evidence>
<gene>
    <name evidence="2" type="ORF">K458DRAFT_389271</name>
</gene>
<organism evidence="2 3">
    <name type="scientific">Lentithecium fluviatile CBS 122367</name>
    <dbReference type="NCBI Taxonomy" id="1168545"/>
    <lineage>
        <taxon>Eukaryota</taxon>
        <taxon>Fungi</taxon>
        <taxon>Dikarya</taxon>
        <taxon>Ascomycota</taxon>
        <taxon>Pezizomycotina</taxon>
        <taxon>Dothideomycetes</taxon>
        <taxon>Pleosporomycetidae</taxon>
        <taxon>Pleosporales</taxon>
        <taxon>Massarineae</taxon>
        <taxon>Lentitheciaceae</taxon>
        <taxon>Lentithecium</taxon>
    </lineage>
</organism>
<feature type="signal peptide" evidence="1">
    <location>
        <begin position="1"/>
        <end position="18"/>
    </location>
</feature>
<name>A0A6G1J191_9PLEO</name>
<feature type="chain" id="PRO_5026243543" evidence="1">
    <location>
        <begin position="19"/>
        <end position="67"/>
    </location>
</feature>
<evidence type="ECO:0000313" key="3">
    <source>
        <dbReference type="Proteomes" id="UP000799291"/>
    </source>
</evidence>
<sequence length="67" mass="7105">MRFSAIIASTFFVVLAAANPVDMTPRSELLSPRTVLAMRQAGCNCDENSCEGPACCANGSCFMAKPM</sequence>
<evidence type="ECO:0000313" key="2">
    <source>
        <dbReference type="EMBL" id="KAF2684055.1"/>
    </source>
</evidence>
<keyword evidence="3" id="KW-1185">Reference proteome</keyword>
<dbReference type="Proteomes" id="UP000799291">
    <property type="component" value="Unassembled WGS sequence"/>
</dbReference>
<protein>
    <submittedName>
        <fullName evidence="2">Uncharacterized protein</fullName>
    </submittedName>
</protein>
<keyword evidence="1" id="KW-0732">Signal</keyword>
<reference evidence="2" key="1">
    <citation type="journal article" date="2020" name="Stud. Mycol.">
        <title>101 Dothideomycetes genomes: a test case for predicting lifestyles and emergence of pathogens.</title>
        <authorList>
            <person name="Haridas S."/>
            <person name="Albert R."/>
            <person name="Binder M."/>
            <person name="Bloem J."/>
            <person name="Labutti K."/>
            <person name="Salamov A."/>
            <person name="Andreopoulos B."/>
            <person name="Baker S."/>
            <person name="Barry K."/>
            <person name="Bills G."/>
            <person name="Bluhm B."/>
            <person name="Cannon C."/>
            <person name="Castanera R."/>
            <person name="Culley D."/>
            <person name="Daum C."/>
            <person name="Ezra D."/>
            <person name="Gonzalez J."/>
            <person name="Henrissat B."/>
            <person name="Kuo A."/>
            <person name="Liang C."/>
            <person name="Lipzen A."/>
            <person name="Lutzoni F."/>
            <person name="Magnuson J."/>
            <person name="Mondo S."/>
            <person name="Nolan M."/>
            <person name="Ohm R."/>
            <person name="Pangilinan J."/>
            <person name="Park H.-J."/>
            <person name="Ramirez L."/>
            <person name="Alfaro M."/>
            <person name="Sun H."/>
            <person name="Tritt A."/>
            <person name="Yoshinaga Y."/>
            <person name="Zwiers L.-H."/>
            <person name="Turgeon B."/>
            <person name="Goodwin S."/>
            <person name="Spatafora J."/>
            <person name="Crous P."/>
            <person name="Grigoriev I."/>
        </authorList>
    </citation>
    <scope>NUCLEOTIDE SEQUENCE</scope>
    <source>
        <strain evidence="2">CBS 122367</strain>
    </source>
</reference>
<dbReference type="OrthoDB" id="3779999at2759"/>
<accession>A0A6G1J191</accession>
<proteinExistence type="predicted"/>